<gene>
    <name evidence="1" type="ORF">SAMN04487996_12024</name>
</gene>
<evidence type="ECO:0000313" key="1">
    <source>
        <dbReference type="EMBL" id="SDG56998.1"/>
    </source>
</evidence>
<dbReference type="RefSeq" id="WP_090156398.1">
    <property type="nucleotide sequence ID" value="NZ_FNAN01000020.1"/>
</dbReference>
<dbReference type="AlphaFoldDB" id="A0A1G7VBR7"/>
<reference evidence="2" key="1">
    <citation type="submission" date="2016-10" db="EMBL/GenBank/DDBJ databases">
        <authorList>
            <person name="Varghese N."/>
            <person name="Submissions S."/>
        </authorList>
    </citation>
    <scope>NUCLEOTIDE SEQUENCE [LARGE SCALE GENOMIC DNA]</scope>
    <source>
        <strain evidence="2">DSM 25329</strain>
    </source>
</reference>
<keyword evidence="2" id="KW-1185">Reference proteome</keyword>
<protein>
    <submittedName>
        <fullName evidence="1">Uncharacterized protein</fullName>
    </submittedName>
</protein>
<sequence length="61" mass="6910">MINDSDKYKKSSYSLFFEKKVKEARSSKGKGKLIQVNPENVWESIESGSELDSMGINIQPI</sequence>
<name>A0A1G7VBR7_9BACT</name>
<proteinExistence type="predicted"/>
<dbReference type="STRING" id="659014.SAMN04487996_12024"/>
<organism evidence="1 2">
    <name type="scientific">Dyadobacter soli</name>
    <dbReference type="NCBI Taxonomy" id="659014"/>
    <lineage>
        <taxon>Bacteria</taxon>
        <taxon>Pseudomonadati</taxon>
        <taxon>Bacteroidota</taxon>
        <taxon>Cytophagia</taxon>
        <taxon>Cytophagales</taxon>
        <taxon>Spirosomataceae</taxon>
        <taxon>Dyadobacter</taxon>
    </lineage>
</organism>
<evidence type="ECO:0000313" key="2">
    <source>
        <dbReference type="Proteomes" id="UP000198748"/>
    </source>
</evidence>
<dbReference type="Proteomes" id="UP000198748">
    <property type="component" value="Unassembled WGS sequence"/>
</dbReference>
<dbReference type="EMBL" id="FNAN01000020">
    <property type="protein sequence ID" value="SDG56998.1"/>
    <property type="molecule type" value="Genomic_DNA"/>
</dbReference>
<accession>A0A1G7VBR7</accession>